<proteinExistence type="predicted"/>
<dbReference type="EMBL" id="BMAO01011492">
    <property type="protein sequence ID" value="GFQ74103.1"/>
    <property type="molecule type" value="Genomic_DNA"/>
</dbReference>
<keyword evidence="2" id="KW-1185">Reference proteome</keyword>
<sequence length="92" mass="10606">MDYCKQVLNVTEKNVFQKKVLWYHPREKQVFFQNMHKEHSKTYIMHANIASFASDTVQKTNAFEIGSWNSEDCFPGKIADEDQSSASTPSGE</sequence>
<dbReference type="Proteomes" id="UP000887116">
    <property type="component" value="Unassembled WGS sequence"/>
</dbReference>
<gene>
    <name evidence="1" type="ORF">TNCT_415771</name>
</gene>
<dbReference type="OrthoDB" id="10494981at2759"/>
<accession>A0A8X6KJV9</accession>
<organism evidence="1 2">
    <name type="scientific">Trichonephila clavata</name>
    <name type="common">Joro spider</name>
    <name type="synonym">Nephila clavata</name>
    <dbReference type="NCBI Taxonomy" id="2740835"/>
    <lineage>
        <taxon>Eukaryota</taxon>
        <taxon>Metazoa</taxon>
        <taxon>Ecdysozoa</taxon>
        <taxon>Arthropoda</taxon>
        <taxon>Chelicerata</taxon>
        <taxon>Arachnida</taxon>
        <taxon>Araneae</taxon>
        <taxon>Araneomorphae</taxon>
        <taxon>Entelegynae</taxon>
        <taxon>Araneoidea</taxon>
        <taxon>Nephilidae</taxon>
        <taxon>Trichonephila</taxon>
    </lineage>
</organism>
<comment type="caution">
    <text evidence="1">The sequence shown here is derived from an EMBL/GenBank/DDBJ whole genome shotgun (WGS) entry which is preliminary data.</text>
</comment>
<name>A0A8X6KJV9_TRICU</name>
<evidence type="ECO:0000313" key="2">
    <source>
        <dbReference type="Proteomes" id="UP000887116"/>
    </source>
</evidence>
<dbReference type="AlphaFoldDB" id="A0A8X6KJV9"/>
<evidence type="ECO:0000313" key="1">
    <source>
        <dbReference type="EMBL" id="GFQ74103.1"/>
    </source>
</evidence>
<protein>
    <submittedName>
        <fullName evidence="1">Uncharacterized protein</fullName>
    </submittedName>
</protein>
<reference evidence="1" key="1">
    <citation type="submission" date="2020-07" db="EMBL/GenBank/DDBJ databases">
        <title>Multicomponent nature underlies the extraordinary mechanical properties of spider dragline silk.</title>
        <authorList>
            <person name="Kono N."/>
            <person name="Nakamura H."/>
            <person name="Mori M."/>
            <person name="Yoshida Y."/>
            <person name="Ohtoshi R."/>
            <person name="Malay A.D."/>
            <person name="Moran D.A.P."/>
            <person name="Tomita M."/>
            <person name="Numata K."/>
            <person name="Arakawa K."/>
        </authorList>
    </citation>
    <scope>NUCLEOTIDE SEQUENCE</scope>
</reference>